<evidence type="ECO:0000256" key="1">
    <source>
        <dbReference type="SAM" id="SignalP"/>
    </source>
</evidence>
<dbReference type="EMBL" id="DVMW01000018">
    <property type="protein sequence ID" value="HIU35381.1"/>
    <property type="molecule type" value="Genomic_DNA"/>
</dbReference>
<dbReference type="Proteomes" id="UP000824071">
    <property type="component" value="Unassembled WGS sequence"/>
</dbReference>
<gene>
    <name evidence="2" type="ORF">IAC53_02070</name>
</gene>
<feature type="chain" id="PRO_5038365998" evidence="1">
    <location>
        <begin position="23"/>
        <end position="144"/>
    </location>
</feature>
<sequence>MRIAAILPILSLLLLLFGGCKAEPADAGVPRSETAPALETTTASPYDSVWVENEFTALVPRPPFTIRSFSATERRLTVLFADAQLSSLRSYRDALAEAGFTENAETQDLQVAGVTVFRYEAANAAGYTVQLFSNPGASGISIEK</sequence>
<evidence type="ECO:0000313" key="3">
    <source>
        <dbReference type="Proteomes" id="UP000824071"/>
    </source>
</evidence>
<evidence type="ECO:0000313" key="2">
    <source>
        <dbReference type="EMBL" id="HIU35381.1"/>
    </source>
</evidence>
<dbReference type="PROSITE" id="PS51257">
    <property type="entry name" value="PROKAR_LIPOPROTEIN"/>
    <property type="match status" value="1"/>
</dbReference>
<keyword evidence="1" id="KW-0732">Signal</keyword>
<name>A0A9D1LE02_9FIRM</name>
<organism evidence="2 3">
    <name type="scientific">Candidatus Fimenecus excrementigallinarum</name>
    <dbReference type="NCBI Taxonomy" id="2840816"/>
    <lineage>
        <taxon>Bacteria</taxon>
        <taxon>Bacillati</taxon>
        <taxon>Bacillota</taxon>
        <taxon>Clostridia</taxon>
        <taxon>Candidatus Fimenecus</taxon>
    </lineage>
</organism>
<dbReference type="AlphaFoldDB" id="A0A9D1LE02"/>
<comment type="caution">
    <text evidence="2">The sequence shown here is derived from an EMBL/GenBank/DDBJ whole genome shotgun (WGS) entry which is preliminary data.</text>
</comment>
<proteinExistence type="predicted"/>
<reference evidence="2" key="1">
    <citation type="submission" date="2020-10" db="EMBL/GenBank/DDBJ databases">
        <authorList>
            <person name="Gilroy R."/>
        </authorList>
    </citation>
    <scope>NUCLEOTIDE SEQUENCE</scope>
    <source>
        <strain evidence="2">ChiGjej1B1-19959</strain>
    </source>
</reference>
<feature type="signal peptide" evidence="1">
    <location>
        <begin position="1"/>
        <end position="22"/>
    </location>
</feature>
<protein>
    <submittedName>
        <fullName evidence="2">Uncharacterized protein</fullName>
    </submittedName>
</protein>
<accession>A0A9D1LE02</accession>
<reference evidence="2" key="2">
    <citation type="journal article" date="2021" name="PeerJ">
        <title>Extensive microbial diversity within the chicken gut microbiome revealed by metagenomics and culture.</title>
        <authorList>
            <person name="Gilroy R."/>
            <person name="Ravi A."/>
            <person name="Getino M."/>
            <person name="Pursley I."/>
            <person name="Horton D.L."/>
            <person name="Alikhan N.F."/>
            <person name="Baker D."/>
            <person name="Gharbi K."/>
            <person name="Hall N."/>
            <person name="Watson M."/>
            <person name="Adriaenssens E.M."/>
            <person name="Foster-Nyarko E."/>
            <person name="Jarju S."/>
            <person name="Secka A."/>
            <person name="Antonio M."/>
            <person name="Oren A."/>
            <person name="Chaudhuri R.R."/>
            <person name="La Ragione R."/>
            <person name="Hildebrand F."/>
            <person name="Pallen M.J."/>
        </authorList>
    </citation>
    <scope>NUCLEOTIDE SEQUENCE</scope>
    <source>
        <strain evidence="2">ChiGjej1B1-19959</strain>
    </source>
</reference>